<dbReference type="AlphaFoldDB" id="A0A6P4C5U0"/>
<dbReference type="GeneID" id="107465906"/>
<sequence length="335" mass="38467">MGQFSKKTPEGPPDTSSSNMGSTPREECQAVKLRSGKIAGLKSKGSEEQVEKETTERTNEESEHTHSRHPDNPFSVTLDTHPALLKAPKYKLKTPYLQRLQKASKNNRFSKFLEVFKKLQINVPFEEALEQMPLYAKFMKELMSKKRDWKESETVVLTKEYSAIIQKNLTEKLQDPGSFLIPCAIRETIIKKALCDLGASINRISLQLAYHSIKYPLGVIEDLLVKVWSFIFPPDFVILDMEEDKNTSIILRRPFLTTVRALIDTKKGKLVQRVNEEKIVLNVLEASQHPNDSEGCMRVDIIEPLIIEVFEAEKLEDILNPLLRMHYLNLMIHYL</sequence>
<dbReference type="KEGG" id="adu:107465906"/>
<gene>
    <name evidence="3" type="primary">LOC107465906</name>
</gene>
<feature type="region of interest" description="Disordered" evidence="1">
    <location>
        <begin position="1"/>
        <end position="78"/>
    </location>
</feature>
<dbReference type="PANTHER" id="PTHR33067">
    <property type="entry name" value="RNA-DIRECTED DNA POLYMERASE-RELATED"/>
    <property type="match status" value="1"/>
</dbReference>
<feature type="compositionally biased region" description="Basic and acidic residues" evidence="1">
    <location>
        <begin position="44"/>
        <end position="71"/>
    </location>
</feature>
<dbReference type="RefSeq" id="XP_015940378.1">
    <property type="nucleotide sequence ID" value="XM_016084892.1"/>
</dbReference>
<name>A0A6P4C5U0_ARADU</name>
<evidence type="ECO:0000313" key="2">
    <source>
        <dbReference type="Proteomes" id="UP000515211"/>
    </source>
</evidence>
<accession>A0A6P4C5U0</accession>
<evidence type="ECO:0000256" key="1">
    <source>
        <dbReference type="SAM" id="MobiDB-lite"/>
    </source>
</evidence>
<reference evidence="2" key="1">
    <citation type="journal article" date="2016" name="Nat. Genet.">
        <title>The genome sequences of Arachis duranensis and Arachis ipaensis, the diploid ancestors of cultivated peanut.</title>
        <authorList>
            <person name="Bertioli D.J."/>
            <person name="Cannon S.B."/>
            <person name="Froenicke L."/>
            <person name="Huang G."/>
            <person name="Farmer A.D."/>
            <person name="Cannon E.K."/>
            <person name="Liu X."/>
            <person name="Gao D."/>
            <person name="Clevenger J."/>
            <person name="Dash S."/>
            <person name="Ren L."/>
            <person name="Moretzsohn M.C."/>
            <person name="Shirasawa K."/>
            <person name="Huang W."/>
            <person name="Vidigal B."/>
            <person name="Abernathy B."/>
            <person name="Chu Y."/>
            <person name="Niederhuth C.E."/>
            <person name="Umale P."/>
            <person name="Araujo A.C."/>
            <person name="Kozik A."/>
            <person name="Kim K.D."/>
            <person name="Burow M.D."/>
            <person name="Varshney R.K."/>
            <person name="Wang X."/>
            <person name="Zhang X."/>
            <person name="Barkley N."/>
            <person name="Guimaraes P.M."/>
            <person name="Isobe S."/>
            <person name="Guo B."/>
            <person name="Liao B."/>
            <person name="Stalker H.T."/>
            <person name="Schmitz R.J."/>
            <person name="Scheffler B.E."/>
            <person name="Leal-Bertioli S.C."/>
            <person name="Xun X."/>
            <person name="Jackson S.A."/>
            <person name="Michelmore R."/>
            <person name="Ozias-Akins P."/>
        </authorList>
    </citation>
    <scope>NUCLEOTIDE SEQUENCE [LARGE SCALE GENOMIC DNA]</scope>
    <source>
        <strain evidence="2">cv. V14167</strain>
    </source>
</reference>
<dbReference type="PANTHER" id="PTHR33067:SF9">
    <property type="entry name" value="RNA-DIRECTED DNA POLYMERASE"/>
    <property type="match status" value="1"/>
</dbReference>
<reference evidence="3" key="2">
    <citation type="submission" date="2025-08" db="UniProtKB">
        <authorList>
            <consortium name="RefSeq"/>
        </authorList>
    </citation>
    <scope>IDENTIFICATION</scope>
    <source>
        <tissue evidence="3">Whole plant</tissue>
    </source>
</reference>
<dbReference type="InterPro" id="IPR021109">
    <property type="entry name" value="Peptidase_aspartic_dom_sf"/>
</dbReference>
<organism evidence="2 3">
    <name type="scientific">Arachis duranensis</name>
    <name type="common">Wild peanut</name>
    <dbReference type="NCBI Taxonomy" id="130453"/>
    <lineage>
        <taxon>Eukaryota</taxon>
        <taxon>Viridiplantae</taxon>
        <taxon>Streptophyta</taxon>
        <taxon>Embryophyta</taxon>
        <taxon>Tracheophyta</taxon>
        <taxon>Spermatophyta</taxon>
        <taxon>Magnoliopsida</taxon>
        <taxon>eudicotyledons</taxon>
        <taxon>Gunneridae</taxon>
        <taxon>Pentapetalae</taxon>
        <taxon>rosids</taxon>
        <taxon>fabids</taxon>
        <taxon>Fabales</taxon>
        <taxon>Fabaceae</taxon>
        <taxon>Papilionoideae</taxon>
        <taxon>50 kb inversion clade</taxon>
        <taxon>dalbergioids sensu lato</taxon>
        <taxon>Dalbergieae</taxon>
        <taxon>Pterocarpus clade</taxon>
        <taxon>Arachis</taxon>
    </lineage>
</organism>
<keyword evidence="2" id="KW-1185">Reference proteome</keyword>
<dbReference type="Proteomes" id="UP000515211">
    <property type="component" value="Chromosome 9"/>
</dbReference>
<proteinExistence type="predicted"/>
<protein>
    <submittedName>
        <fullName evidence="3">Uncharacterized protein LOC107465906</fullName>
    </submittedName>
</protein>
<evidence type="ECO:0000313" key="3">
    <source>
        <dbReference type="RefSeq" id="XP_015940378.1"/>
    </source>
</evidence>
<dbReference type="Gene3D" id="2.40.70.10">
    <property type="entry name" value="Acid Proteases"/>
    <property type="match status" value="1"/>
</dbReference>